<protein>
    <submittedName>
        <fullName evidence="2">Ovule protein</fullName>
    </submittedName>
</protein>
<accession>A0A1I7WXU4</accession>
<evidence type="ECO:0000313" key="1">
    <source>
        <dbReference type="Proteomes" id="UP000095283"/>
    </source>
</evidence>
<dbReference type="AlphaFoldDB" id="A0A1I7WXU4"/>
<proteinExistence type="predicted"/>
<evidence type="ECO:0000313" key="2">
    <source>
        <dbReference type="WBParaSite" id="Hba_09958"/>
    </source>
</evidence>
<name>A0A1I7WXU4_HETBA</name>
<keyword evidence="1" id="KW-1185">Reference proteome</keyword>
<dbReference type="Proteomes" id="UP000095283">
    <property type="component" value="Unplaced"/>
</dbReference>
<organism evidence="1 2">
    <name type="scientific">Heterorhabditis bacteriophora</name>
    <name type="common">Entomopathogenic nematode worm</name>
    <dbReference type="NCBI Taxonomy" id="37862"/>
    <lineage>
        <taxon>Eukaryota</taxon>
        <taxon>Metazoa</taxon>
        <taxon>Ecdysozoa</taxon>
        <taxon>Nematoda</taxon>
        <taxon>Chromadorea</taxon>
        <taxon>Rhabditida</taxon>
        <taxon>Rhabditina</taxon>
        <taxon>Rhabditomorpha</taxon>
        <taxon>Strongyloidea</taxon>
        <taxon>Heterorhabditidae</taxon>
        <taxon>Heterorhabditis</taxon>
    </lineage>
</organism>
<reference evidence="2" key="1">
    <citation type="submission" date="2016-11" db="UniProtKB">
        <authorList>
            <consortium name="WormBaseParasite"/>
        </authorList>
    </citation>
    <scope>IDENTIFICATION</scope>
</reference>
<dbReference type="WBParaSite" id="Hba_09958">
    <property type="protein sequence ID" value="Hba_09958"/>
    <property type="gene ID" value="Hba_09958"/>
</dbReference>
<sequence length="70" mass="8436">MSELDLIMLTYTSEEANDMLEEHYHSGMRNSHQSARDYFYITGRFYRVPPVPSHIMQRFPSNLKIIVWFH</sequence>